<dbReference type="Pfam" id="PF13609">
    <property type="entry name" value="Porin_4"/>
    <property type="match status" value="1"/>
</dbReference>
<evidence type="ECO:0000256" key="3">
    <source>
        <dbReference type="ARBA" id="ARBA00022448"/>
    </source>
</evidence>
<dbReference type="GO" id="GO:0006811">
    <property type="term" value="P:monoatomic ion transport"/>
    <property type="evidence" value="ECO:0007669"/>
    <property type="project" value="UniProtKB-KW"/>
</dbReference>
<evidence type="ECO:0000313" key="14">
    <source>
        <dbReference type="Proteomes" id="UP000242792"/>
    </source>
</evidence>
<keyword evidence="4" id="KW-1134">Transmembrane beta strand</keyword>
<dbReference type="InterPro" id="IPR002299">
    <property type="entry name" value="Porin_Neis"/>
</dbReference>
<dbReference type="Proteomes" id="UP000242792">
    <property type="component" value="Chromosome"/>
</dbReference>
<dbReference type="CDD" id="cd00342">
    <property type="entry name" value="gram_neg_porins"/>
    <property type="match status" value="1"/>
</dbReference>
<dbReference type="RefSeq" id="WP_054065278.1">
    <property type="nucleotide sequence ID" value="NZ_CP020121.1"/>
</dbReference>
<dbReference type="GeneID" id="83040342"/>
<feature type="chain" id="PRO_5010737510" description="Porin domain-containing protein" evidence="11">
    <location>
        <begin position="22"/>
        <end position="361"/>
    </location>
</feature>
<evidence type="ECO:0000256" key="1">
    <source>
        <dbReference type="ARBA" id="ARBA00004571"/>
    </source>
</evidence>
<keyword evidence="3" id="KW-0813">Transport</keyword>
<dbReference type="PRINTS" id="PR00184">
    <property type="entry name" value="NEISSPPORIN"/>
</dbReference>
<name>A0A1V0BGU2_9BURK</name>
<evidence type="ECO:0000256" key="9">
    <source>
        <dbReference type="ARBA" id="ARBA00023136"/>
    </source>
</evidence>
<evidence type="ECO:0000256" key="5">
    <source>
        <dbReference type="ARBA" id="ARBA00022692"/>
    </source>
</evidence>
<dbReference type="SUPFAM" id="SSF56935">
    <property type="entry name" value="Porins"/>
    <property type="match status" value="1"/>
</dbReference>
<evidence type="ECO:0000313" key="13">
    <source>
        <dbReference type="EMBL" id="AQZ99127.1"/>
    </source>
</evidence>
<dbReference type="OrthoDB" id="8520696at2"/>
<dbReference type="EMBL" id="CP020121">
    <property type="protein sequence ID" value="AQZ99127.1"/>
    <property type="molecule type" value="Genomic_DNA"/>
</dbReference>
<evidence type="ECO:0000256" key="2">
    <source>
        <dbReference type="ARBA" id="ARBA00011233"/>
    </source>
</evidence>
<feature type="domain" description="Porin" evidence="12">
    <location>
        <begin position="12"/>
        <end position="340"/>
    </location>
</feature>
<dbReference type="PANTHER" id="PTHR34501">
    <property type="entry name" value="PROTEIN YDDL-RELATED"/>
    <property type="match status" value="1"/>
</dbReference>
<dbReference type="AlphaFoldDB" id="A0A1V0BGU2"/>
<protein>
    <recommendedName>
        <fullName evidence="12">Porin domain-containing protein</fullName>
    </recommendedName>
</protein>
<dbReference type="InterPro" id="IPR023614">
    <property type="entry name" value="Porin_dom_sf"/>
</dbReference>
<dbReference type="InterPro" id="IPR050298">
    <property type="entry name" value="Gram-neg_bact_OMP"/>
</dbReference>
<comment type="subunit">
    <text evidence="2">Homotrimer.</text>
</comment>
<evidence type="ECO:0000256" key="6">
    <source>
        <dbReference type="ARBA" id="ARBA00022729"/>
    </source>
</evidence>
<evidence type="ECO:0000256" key="4">
    <source>
        <dbReference type="ARBA" id="ARBA00022452"/>
    </source>
</evidence>
<dbReference type="PANTHER" id="PTHR34501:SF9">
    <property type="entry name" value="MAJOR OUTER MEMBRANE PROTEIN P.IA"/>
    <property type="match status" value="1"/>
</dbReference>
<keyword evidence="8" id="KW-0626">Porin</keyword>
<accession>A0A1V0BGU2</accession>
<keyword evidence="9" id="KW-0472">Membrane</keyword>
<evidence type="ECO:0000256" key="8">
    <source>
        <dbReference type="ARBA" id="ARBA00023114"/>
    </source>
</evidence>
<dbReference type="KEGG" id="cke:B5M06_13555"/>
<dbReference type="GO" id="GO:0046930">
    <property type="term" value="C:pore complex"/>
    <property type="evidence" value="ECO:0007669"/>
    <property type="project" value="UniProtKB-KW"/>
</dbReference>
<organism evidence="13 14">
    <name type="scientific">Comamonas kerstersii</name>
    <dbReference type="NCBI Taxonomy" id="225992"/>
    <lineage>
        <taxon>Bacteria</taxon>
        <taxon>Pseudomonadati</taxon>
        <taxon>Pseudomonadota</taxon>
        <taxon>Betaproteobacteria</taxon>
        <taxon>Burkholderiales</taxon>
        <taxon>Comamonadaceae</taxon>
        <taxon>Comamonas</taxon>
    </lineage>
</organism>
<keyword evidence="5" id="KW-0812">Transmembrane</keyword>
<keyword evidence="10" id="KW-0998">Cell outer membrane</keyword>
<gene>
    <name evidence="13" type="ORF">B5M06_13555</name>
</gene>
<dbReference type="Gene3D" id="2.40.160.10">
    <property type="entry name" value="Porin"/>
    <property type="match status" value="1"/>
</dbReference>
<reference evidence="13 14" key="1">
    <citation type="submission" date="2017-03" db="EMBL/GenBank/DDBJ databases">
        <title>Rapid Whole Genome Sequencing of Comamonas kerstersii Causing Continuous ambulatory Peritoneal Dialysis-Associated Peritonitis.</title>
        <authorList>
            <person name="Zheng B."/>
        </authorList>
    </citation>
    <scope>NUCLEOTIDE SEQUENCE [LARGE SCALE GENOMIC DNA]</scope>
    <source>
        <strain evidence="13 14">8943</strain>
    </source>
</reference>
<evidence type="ECO:0000256" key="11">
    <source>
        <dbReference type="SAM" id="SignalP"/>
    </source>
</evidence>
<keyword evidence="7" id="KW-0406">Ion transport</keyword>
<dbReference type="InterPro" id="IPR033900">
    <property type="entry name" value="Gram_neg_porin_domain"/>
</dbReference>
<evidence type="ECO:0000256" key="7">
    <source>
        <dbReference type="ARBA" id="ARBA00023065"/>
    </source>
</evidence>
<feature type="signal peptide" evidence="11">
    <location>
        <begin position="1"/>
        <end position="21"/>
    </location>
</feature>
<dbReference type="GO" id="GO:0009279">
    <property type="term" value="C:cell outer membrane"/>
    <property type="evidence" value="ECO:0007669"/>
    <property type="project" value="UniProtKB-SubCell"/>
</dbReference>
<sequence>MKKILLGMACITGFWAGTASAQSSITLFGYVDAAYGFQTWKNKSEGVKVHQSGLFNGIWNSNAWGIKGKEDLGQGLTASFELESGFNVLNGSTSSSHYFKTAWVGLSSNEWGRVRMGRVGNAIQEYASFIAGISDEENFADIENIFSAAGSNKANNTIVYKSPTFSGVDFSVGYSFDTKGSSGTSNDEKIKLITSAIGYSKGPLTLSLGYDRLHSSAWAKNVHSWVAVAGYELKSVSLGAAVGQDINGRQSALSSYLSNPAFATWGSGYVPDFKTTGLTFNATVPVGTAASVMVGWSGSRASSGFHNAYNLDKRQQNIYSAGYTYNLSKRTSFYVIAAYATGFAFQNVTAQQMFAGLDHSF</sequence>
<keyword evidence="6 11" id="KW-0732">Signal</keyword>
<evidence type="ECO:0000256" key="10">
    <source>
        <dbReference type="ARBA" id="ARBA00023237"/>
    </source>
</evidence>
<comment type="subcellular location">
    <subcellularLocation>
        <location evidence="1">Cell outer membrane</location>
        <topology evidence="1">Multi-pass membrane protein</topology>
    </subcellularLocation>
</comment>
<dbReference type="GO" id="GO:0015288">
    <property type="term" value="F:porin activity"/>
    <property type="evidence" value="ECO:0007669"/>
    <property type="project" value="UniProtKB-KW"/>
</dbReference>
<proteinExistence type="predicted"/>
<evidence type="ECO:0000259" key="12">
    <source>
        <dbReference type="Pfam" id="PF13609"/>
    </source>
</evidence>